<accession>A3D257</accession>
<dbReference type="Pfam" id="PF12571">
    <property type="entry name" value="Phage_tail_fib"/>
    <property type="match status" value="1"/>
</dbReference>
<dbReference type="EMBL" id="CP000563">
    <property type="protein sequence ID" value="ABN60820.1"/>
    <property type="molecule type" value="Genomic_DNA"/>
</dbReference>
<dbReference type="RefSeq" id="WP_011846241.1">
    <property type="nucleotide sequence ID" value="NC_009052.1"/>
</dbReference>
<dbReference type="HOGENOM" id="CLU_363651_0_0_6"/>
<reference evidence="2 3" key="1">
    <citation type="submission" date="2007-02" db="EMBL/GenBank/DDBJ databases">
        <title>Complete sequence of chromosome of Shewanella baltica OS155.</title>
        <authorList>
            <consortium name="US DOE Joint Genome Institute"/>
            <person name="Copeland A."/>
            <person name="Lucas S."/>
            <person name="Lapidus A."/>
            <person name="Barry K."/>
            <person name="Detter J.C."/>
            <person name="Glavina del Rio T."/>
            <person name="Hammon N."/>
            <person name="Israni S."/>
            <person name="Dalin E."/>
            <person name="Tice H."/>
            <person name="Pitluck S."/>
            <person name="Sims D.R."/>
            <person name="Brettin T."/>
            <person name="Bruce D."/>
            <person name="Han C."/>
            <person name="Tapia R."/>
            <person name="Brainard J."/>
            <person name="Schmutz J."/>
            <person name="Larimer F."/>
            <person name="Land M."/>
            <person name="Hauser L."/>
            <person name="Kyrpides N."/>
            <person name="Mikhailova N."/>
            <person name="Brettar I."/>
            <person name="Klappenbach J."/>
            <person name="Konstantinidis K."/>
            <person name="Rodrigues J."/>
            <person name="Tiedje J."/>
            <person name="Richardson P."/>
        </authorList>
    </citation>
    <scope>NUCLEOTIDE SEQUENCE [LARGE SCALE GENOMIC DNA]</scope>
    <source>
        <strain evidence="3">OS155 / ATCC BAA-1091</strain>
    </source>
</reference>
<dbReference type="STRING" id="325240.Sbal_1302"/>
<evidence type="ECO:0000313" key="2">
    <source>
        <dbReference type="EMBL" id="ABN60820.1"/>
    </source>
</evidence>
<evidence type="ECO:0000313" key="3">
    <source>
        <dbReference type="Proteomes" id="UP000001557"/>
    </source>
</evidence>
<keyword evidence="3" id="KW-1185">Reference proteome</keyword>
<sequence>MAQVITLAGERLFALKAQNNQQLDIDTFIFAYVPGQDSTVDIDRNEGLPPIGQRVHTQIVQQYGMINENAVVYSSVLDSLTGPFQFNWVGLYSAVNQTLIAIQHIPTVSKTVTEPGASGNILNRNFVIEYSGIAELTGITVDPETWQLDYTARLNGMDELTRQLAADMNGKDWFIEDGFKVVPRSTLNTFKVTAGAGYVSGLRVTLAADHILTLSSYPQFVYVDAWFDGTSESVWKAQTAFTVTNTEMDDYIDVNGRNHYVFKLARITAADAVEDLRNVNGLAEKINKLDDDFYGSKYIPANDIRKYGAIAGGDHTNAILASLENNGSATLEKNTFPVSISLPIDVAEDNIIDLQGNELIILPNFVSNTDKTLFNHVGNRGKVLNVNCQNIGADTALIGYTNADFCYESGCKTGRGAKNLVRYQGVTNRNYSESLSILSSAKTEQEGNLRKYTTRVSASNNSLTFHRSRFFPSRCYISHIKVTDINGSPNFYFDLAMHKGNGFVFPFIRPAGTSNIDQPMSIDWFYDSFDDLFSFDIQNLKGTATEFEIEIFYTESKFGRDDIVWAYQSINDFNRPHFYGASTILEAVRSPEFRSHIVGGSDIDARIAKTNKSLVNNYHFPETTIPTPSGTQDITDTCELKFYFNFSAGMALLSGATHVRFRVYQQTRNIKCSVLNGFLSQVPDWASAPPHLAASYQPVIEVNISGASRDAPVEIIIPLDKKAMMNAVIEEANQDLKFFYLTFYKNAADHLPIVWGDVWEWDCEFLRV</sequence>
<dbReference type="AlphaFoldDB" id="A3D257"/>
<dbReference type="KEGG" id="sbl:Sbal_1302"/>
<gene>
    <name evidence="2" type="ordered locus">Sbal_1302</name>
</gene>
<protein>
    <recommendedName>
        <fullName evidence="1">Phage tail fibre protein N-terminal domain-containing protein</fullName>
    </recommendedName>
</protein>
<feature type="domain" description="Phage tail fibre protein N-terminal" evidence="1">
    <location>
        <begin position="3"/>
        <end position="157"/>
    </location>
</feature>
<organism evidence="2 3">
    <name type="scientific">Shewanella baltica (strain OS155 / ATCC BAA-1091)</name>
    <dbReference type="NCBI Taxonomy" id="325240"/>
    <lineage>
        <taxon>Bacteria</taxon>
        <taxon>Pseudomonadati</taxon>
        <taxon>Pseudomonadota</taxon>
        <taxon>Gammaproteobacteria</taxon>
        <taxon>Alteromonadales</taxon>
        <taxon>Shewanellaceae</taxon>
        <taxon>Shewanella</taxon>
    </lineage>
</organism>
<name>A3D257_SHEB5</name>
<dbReference type="Proteomes" id="UP000001557">
    <property type="component" value="Chromosome"/>
</dbReference>
<dbReference type="OrthoDB" id="9810174at2"/>
<proteinExistence type="predicted"/>
<evidence type="ECO:0000259" key="1">
    <source>
        <dbReference type="Pfam" id="PF12571"/>
    </source>
</evidence>
<dbReference type="InterPro" id="IPR022225">
    <property type="entry name" value="Phage_tail_fibre_N"/>
</dbReference>